<dbReference type="EMBL" id="JASBWR010000083">
    <property type="protein sequence ID" value="KAJ9097802.1"/>
    <property type="molecule type" value="Genomic_DNA"/>
</dbReference>
<comment type="caution">
    <text evidence="1">The sequence shown here is derived from an EMBL/GenBank/DDBJ whole genome shotgun (WGS) entry which is preliminary data.</text>
</comment>
<accession>A0ACC2VGW2</accession>
<reference evidence="1" key="1">
    <citation type="submission" date="2023-04" db="EMBL/GenBank/DDBJ databases">
        <title>Draft Genome sequencing of Naganishia species isolated from polar environments using Oxford Nanopore Technology.</title>
        <authorList>
            <person name="Leo P."/>
            <person name="Venkateswaran K."/>
        </authorList>
    </citation>
    <scope>NUCLEOTIDE SEQUENCE</scope>
    <source>
        <strain evidence="1">MNA-CCFEE 5261</strain>
    </source>
</reference>
<proteinExistence type="predicted"/>
<evidence type="ECO:0000313" key="1">
    <source>
        <dbReference type="EMBL" id="KAJ9097802.1"/>
    </source>
</evidence>
<protein>
    <submittedName>
        <fullName evidence="1">Uncharacterized protein</fullName>
    </submittedName>
</protein>
<gene>
    <name evidence="1" type="ORF">QFC19_006670</name>
</gene>
<sequence length="789" mass="88289">MAEEVYDEETMRTVSKLDLCKEYVCRKIASKVQSGRKTEHAGVLTFGGETDNPFFAKSGSSAPEAVAHDPQDYVGVASIFPPQQARPQMLGVVGSIKIGHFNGNPATFSSTSSRSSVAAMAALIVTDEILKQHPNHNRASKNWKKEVVLLTYAQAKVKQIGWEIVLNLMKNRGVLFKVIGVDFDNRSTEDIPDEEFPNLPKIERFWRKFCDQIREELTEEDKFLMPQLGRVQDALSAVRGPVLEGTGSLLAKSIFRIGSTDIDPEEAIEFTVRHSKATAIAHPQTLKKVIASQVARPKTLSESVIPSHSQASRASQSYGQLNGVGRASASTIAGTAGIEADVSAFTKYFILKKIQTEGDDENIEDTQARRIVDEDEDDDMEPEYEEIEVDQEDLTKAYRFGSTWVPLNDEDFETMETTAGFEVLGFFRATALQRQHLMGEVMYIWPDPDDQKSQVQLSAIVQALKEKDGLAVVRYVWRDGRDPKLGVVKPMIFDNEEGHIECLHWVQMPFAEDEKRFFFPSLTDLKSKSGKPITEHRLLPTEEQDSLMHDLVDEMDLDSLGDPEKDDPWYDCSESYNPAIHRLREAVYHLATTADLNSNPVPPPHPSLLRYVDPPSQIVDLSYETVQQLKTALDIKAAPPPKKKFERKPAGTDAREEYVIIIIFRWALLILIWTFAYSLDIDALFANGTDSPTKPKKEETSPATNVNGKRRSPHQAQNSPSSKSLVNHGSEKRVIGRQDPVGDFNRIISESSGNEIMEKAVIIIHSFSTFHIGLPISEVLSLRSDGGFR</sequence>
<keyword evidence="2" id="KW-1185">Reference proteome</keyword>
<dbReference type="Proteomes" id="UP001241377">
    <property type="component" value="Unassembled WGS sequence"/>
</dbReference>
<organism evidence="1 2">
    <name type="scientific">Naganishia cerealis</name>
    <dbReference type="NCBI Taxonomy" id="610337"/>
    <lineage>
        <taxon>Eukaryota</taxon>
        <taxon>Fungi</taxon>
        <taxon>Dikarya</taxon>
        <taxon>Basidiomycota</taxon>
        <taxon>Agaricomycotina</taxon>
        <taxon>Tremellomycetes</taxon>
        <taxon>Filobasidiales</taxon>
        <taxon>Filobasidiaceae</taxon>
        <taxon>Naganishia</taxon>
    </lineage>
</organism>
<name>A0ACC2VGW2_9TREE</name>
<evidence type="ECO:0000313" key="2">
    <source>
        <dbReference type="Proteomes" id="UP001241377"/>
    </source>
</evidence>